<evidence type="ECO:0000256" key="1">
    <source>
        <dbReference type="ARBA" id="ARBA00004141"/>
    </source>
</evidence>
<feature type="transmembrane region" description="Helical" evidence="5">
    <location>
        <begin position="168"/>
        <end position="190"/>
    </location>
</feature>
<dbReference type="GO" id="GO:0005886">
    <property type="term" value="C:plasma membrane"/>
    <property type="evidence" value="ECO:0007669"/>
    <property type="project" value="UniProtKB-UniRule"/>
</dbReference>
<dbReference type="OrthoDB" id="18814at2759"/>
<feature type="region of interest" description="Disordered" evidence="4">
    <location>
        <begin position="209"/>
        <end position="250"/>
    </location>
</feature>
<dbReference type="Proteomes" id="UP000593571">
    <property type="component" value="Unassembled WGS sequence"/>
</dbReference>
<accession>A0A7J8JLI9</accession>
<keyword evidence="5" id="KW-0812">Transmembrane</keyword>
<feature type="transmembrane region" description="Helical" evidence="5">
    <location>
        <begin position="373"/>
        <end position="396"/>
    </location>
</feature>
<keyword evidence="3" id="KW-0813">Transport</keyword>
<dbReference type="NCBIfam" id="TIGR00806">
    <property type="entry name" value="rfc"/>
    <property type="match status" value="1"/>
</dbReference>
<dbReference type="InterPro" id="IPR002666">
    <property type="entry name" value="Folate_carrier"/>
</dbReference>
<feature type="transmembrane region" description="Helical" evidence="5">
    <location>
        <begin position="12"/>
        <end position="28"/>
    </location>
</feature>
<keyword evidence="5" id="KW-1133">Transmembrane helix</keyword>
<dbReference type="Pfam" id="PF01770">
    <property type="entry name" value="Folate_carrier"/>
    <property type="match status" value="1"/>
</dbReference>
<evidence type="ECO:0000313" key="7">
    <source>
        <dbReference type="Proteomes" id="UP000593571"/>
    </source>
</evidence>
<feature type="transmembrane region" description="Helical" evidence="5">
    <location>
        <begin position="55"/>
        <end position="74"/>
    </location>
</feature>
<feature type="transmembrane region" description="Helical" evidence="5">
    <location>
        <begin position="141"/>
        <end position="162"/>
    </location>
</feature>
<feature type="transmembrane region" description="Helical" evidence="5">
    <location>
        <begin position="111"/>
        <end position="129"/>
    </location>
</feature>
<dbReference type="InterPro" id="IPR036259">
    <property type="entry name" value="MFS_trans_sf"/>
</dbReference>
<feature type="transmembrane region" description="Helical" evidence="5">
    <location>
        <begin position="278"/>
        <end position="295"/>
    </location>
</feature>
<dbReference type="Gene3D" id="1.20.1250.20">
    <property type="entry name" value="MFS general substrate transporter like domains"/>
    <property type="match status" value="1"/>
</dbReference>
<feature type="region of interest" description="Disordered" evidence="4">
    <location>
        <begin position="475"/>
        <end position="496"/>
    </location>
</feature>
<keyword evidence="3 5" id="KW-0472">Membrane</keyword>
<proteinExistence type="inferred from homology"/>
<evidence type="ECO:0000256" key="5">
    <source>
        <dbReference type="SAM" id="Phobius"/>
    </source>
</evidence>
<evidence type="ECO:0000256" key="2">
    <source>
        <dbReference type="ARBA" id="ARBA00005773"/>
    </source>
</evidence>
<gene>
    <name evidence="6" type="ORF">HJG63_017710</name>
</gene>
<organism evidence="6 7">
    <name type="scientific">Rousettus aegyptiacus</name>
    <name type="common">Egyptian fruit bat</name>
    <name type="synonym">Pteropus aegyptiacus</name>
    <dbReference type="NCBI Taxonomy" id="9407"/>
    <lineage>
        <taxon>Eukaryota</taxon>
        <taxon>Metazoa</taxon>
        <taxon>Chordata</taxon>
        <taxon>Craniata</taxon>
        <taxon>Vertebrata</taxon>
        <taxon>Euteleostomi</taxon>
        <taxon>Mammalia</taxon>
        <taxon>Eutheria</taxon>
        <taxon>Laurasiatheria</taxon>
        <taxon>Chiroptera</taxon>
        <taxon>Yinpterochiroptera</taxon>
        <taxon>Pteropodoidea</taxon>
        <taxon>Pteropodidae</taxon>
        <taxon>Rousettinae</taxon>
        <taxon>Rousettus</taxon>
    </lineage>
</organism>
<feature type="transmembrane region" description="Helical" evidence="5">
    <location>
        <begin position="403"/>
        <end position="425"/>
    </location>
</feature>
<dbReference type="SUPFAM" id="SSF103473">
    <property type="entry name" value="MFS general substrate transporter"/>
    <property type="match status" value="1"/>
</dbReference>
<dbReference type="AlphaFoldDB" id="A0A7J8JLI9"/>
<evidence type="ECO:0000256" key="3">
    <source>
        <dbReference type="PIRNR" id="PIRNR028739"/>
    </source>
</evidence>
<dbReference type="GO" id="GO:0015234">
    <property type="term" value="F:thiamine transmembrane transporter activity"/>
    <property type="evidence" value="ECO:0007669"/>
    <property type="project" value="TreeGrafter"/>
</dbReference>
<comment type="caution">
    <text evidence="6">The sequence shown here is derived from an EMBL/GenBank/DDBJ whole genome shotgun (WGS) entry which is preliminary data.</text>
</comment>
<feature type="transmembrane region" description="Helical" evidence="5">
    <location>
        <begin position="81"/>
        <end position="99"/>
    </location>
</feature>
<protein>
    <submittedName>
        <fullName evidence="6">Solute carrier family 19 member 3</fullName>
    </submittedName>
</protein>
<name>A0A7J8JLI9_ROUAE</name>
<feature type="transmembrane region" description="Helical" evidence="5">
    <location>
        <begin position="437"/>
        <end position="459"/>
    </location>
</feature>
<sequence>MECVSASPRRSWIYPTVILCFFGFFSMMRPSEPFLIPYLSGPDKNLTSTQMTNEIFPVWTYSYLVLLLPVFILTDYVRYKPVLVLQGVSFIITWLLLLFGQGVRAMQVVEFFYGIVTATEVAYYAYIYSAVSPEHYQEVSGYCRGITLVAYTVASVLAQLLVSLAKMSYFYLNVISLVSVSTAFLFSLFLPMPKRSMFFHAKPSKEVQKPSSADAVIEEPREGGASGCDEEKPTSETPVALGKPDDGQLSGPKPENVAMRVFMQWFQDLKECYSSKHLFYWSLWWALSTAGYNQILNYVQVLWEYKAPSQSSFVYNGAVEAIATFGGAVAAFAVGYVKVNWDLLGEMALAIFSVVNAGSLLLMHYTADIWACYAGYLIFKSGYMLLITIAVFQIAVNLSVERYALVFGINTFVALVIQTLITIIFVDQRGLNLPISIQFLVYGSYFAVIAGIFLMRSIYTIYSAKCRKEAKNSAIHQNPCAPPPEGPRSVIKETHF</sequence>
<dbReference type="EMBL" id="JACASE010000002">
    <property type="protein sequence ID" value="KAF6497737.1"/>
    <property type="molecule type" value="Genomic_DNA"/>
</dbReference>
<dbReference type="PANTHER" id="PTHR10686:SF37">
    <property type="entry name" value="THIAMINE TRANSPORTER 2"/>
    <property type="match status" value="1"/>
</dbReference>
<dbReference type="PANTHER" id="PTHR10686">
    <property type="entry name" value="FOLATE TRANSPORTER"/>
    <property type="match status" value="1"/>
</dbReference>
<evidence type="ECO:0000256" key="4">
    <source>
        <dbReference type="SAM" id="MobiDB-lite"/>
    </source>
</evidence>
<evidence type="ECO:0000313" key="6">
    <source>
        <dbReference type="EMBL" id="KAF6497737.1"/>
    </source>
</evidence>
<keyword evidence="7" id="KW-1185">Reference proteome</keyword>
<comment type="similarity">
    <text evidence="2 3">Belongs to the reduced folate carrier (RFC) transporter (TC 2.A.48) family.</text>
</comment>
<reference evidence="6 7" key="1">
    <citation type="journal article" date="2020" name="Nature">
        <title>Six reference-quality genomes reveal evolution of bat adaptations.</title>
        <authorList>
            <person name="Jebb D."/>
            <person name="Huang Z."/>
            <person name="Pippel M."/>
            <person name="Hughes G.M."/>
            <person name="Lavrichenko K."/>
            <person name="Devanna P."/>
            <person name="Winkler S."/>
            <person name="Jermiin L.S."/>
            <person name="Skirmuntt E.C."/>
            <person name="Katzourakis A."/>
            <person name="Burkitt-Gray L."/>
            <person name="Ray D.A."/>
            <person name="Sullivan K.A.M."/>
            <person name="Roscito J.G."/>
            <person name="Kirilenko B.M."/>
            <person name="Davalos L.M."/>
            <person name="Corthals A.P."/>
            <person name="Power M.L."/>
            <person name="Jones G."/>
            <person name="Ransome R.D."/>
            <person name="Dechmann D.K.N."/>
            <person name="Locatelli A.G."/>
            <person name="Puechmaille S.J."/>
            <person name="Fedrigo O."/>
            <person name="Jarvis E.D."/>
            <person name="Hiller M."/>
            <person name="Vernes S.C."/>
            <person name="Myers E.W."/>
            <person name="Teeling E.C."/>
        </authorList>
    </citation>
    <scope>NUCLEOTIDE SEQUENCE [LARGE SCALE GENOMIC DNA]</scope>
    <source>
        <strain evidence="6">MRouAeg1</strain>
        <tissue evidence="6">Muscle</tissue>
    </source>
</reference>
<dbReference type="PIRSF" id="PIRSF028739">
    <property type="entry name" value="Folate_carrier"/>
    <property type="match status" value="1"/>
</dbReference>
<comment type="subcellular location">
    <subcellularLocation>
        <location evidence="1 3">Membrane</location>
        <topology evidence="1 3">Multi-pass membrane protein</topology>
    </subcellularLocation>
</comment>
<feature type="transmembrane region" description="Helical" evidence="5">
    <location>
        <begin position="349"/>
        <end position="367"/>
    </location>
</feature>
<feature type="transmembrane region" description="Helical" evidence="5">
    <location>
        <begin position="315"/>
        <end position="337"/>
    </location>
</feature>